<feature type="transmembrane region" description="Helical" evidence="9">
    <location>
        <begin position="31"/>
        <end position="50"/>
    </location>
</feature>
<evidence type="ECO:0000256" key="4">
    <source>
        <dbReference type="ARBA" id="ARBA00022519"/>
    </source>
</evidence>
<comment type="subcellular location">
    <subcellularLocation>
        <location evidence="1">Cell membrane</location>
        <topology evidence="1">Multi-pass membrane protein</topology>
    </subcellularLocation>
</comment>
<keyword evidence="4" id="KW-0997">Cell inner membrane</keyword>
<dbReference type="EMBL" id="SOHN01000005">
    <property type="protein sequence ID" value="TFD90756.1"/>
    <property type="molecule type" value="Genomic_DNA"/>
</dbReference>
<proteinExistence type="predicted"/>
<comment type="caution">
    <text evidence="10">The sequence shown here is derived from an EMBL/GenBank/DDBJ whole genome shotgun (WGS) entry which is preliminary data.</text>
</comment>
<evidence type="ECO:0000256" key="8">
    <source>
        <dbReference type="SAM" id="MobiDB-lite"/>
    </source>
</evidence>
<dbReference type="GO" id="GO:0022857">
    <property type="term" value="F:transmembrane transporter activity"/>
    <property type="evidence" value="ECO:0007669"/>
    <property type="project" value="InterPro"/>
</dbReference>
<dbReference type="GO" id="GO:0005886">
    <property type="term" value="C:plasma membrane"/>
    <property type="evidence" value="ECO:0007669"/>
    <property type="project" value="UniProtKB-SubCell"/>
</dbReference>
<evidence type="ECO:0000256" key="7">
    <source>
        <dbReference type="ARBA" id="ARBA00023136"/>
    </source>
</evidence>
<feature type="transmembrane region" description="Helical" evidence="9">
    <location>
        <begin position="150"/>
        <end position="172"/>
    </location>
</feature>
<dbReference type="AlphaFoldDB" id="A0A4V3IXH5"/>
<evidence type="ECO:0000313" key="10">
    <source>
        <dbReference type="EMBL" id="TFD90756.1"/>
    </source>
</evidence>
<feature type="region of interest" description="Disordered" evidence="8">
    <location>
        <begin position="348"/>
        <end position="367"/>
    </location>
</feature>
<dbReference type="PANTHER" id="PTHR32196:SF21">
    <property type="entry name" value="ABC TRANSPORTER PERMEASE PROTEIN YPHD-RELATED"/>
    <property type="match status" value="1"/>
</dbReference>
<organism evidence="10 11">
    <name type="scientific">Cryobacterium serini</name>
    <dbReference type="NCBI Taxonomy" id="1259201"/>
    <lineage>
        <taxon>Bacteria</taxon>
        <taxon>Bacillati</taxon>
        <taxon>Actinomycetota</taxon>
        <taxon>Actinomycetes</taxon>
        <taxon>Micrococcales</taxon>
        <taxon>Microbacteriaceae</taxon>
        <taxon>Cryobacterium</taxon>
    </lineage>
</organism>
<evidence type="ECO:0000256" key="5">
    <source>
        <dbReference type="ARBA" id="ARBA00022692"/>
    </source>
</evidence>
<feature type="transmembrane region" description="Helical" evidence="9">
    <location>
        <begin position="325"/>
        <end position="341"/>
    </location>
</feature>
<evidence type="ECO:0000313" key="11">
    <source>
        <dbReference type="Proteomes" id="UP000297626"/>
    </source>
</evidence>
<sequence length="377" mass="38950">MSTTTKTPSRGLSSLFSDGFDIRAVLLRGRAFFALIVIIIVFSALSPNYFTVNNLLQMSAHVAIFAVLGLGMLMVILNGGIDLSVGSTVGLSGIVAGALMQGVEIPALGLKLFPSVWVVVLLALATGAFVGFINGVLISRFKVAPFVATLGMLYVVRGVALLITGGLTYPALQGQEALGNTGFNMLGFNRILGVPTGVVIMVVLAILASVLLNRTVFGRWIYASGGNERAAELSGIPVNRVKIRVYVLSGIAAAVAGVIIASELTSANPTAGETFELTAIAAVVIGGASLMGGRGTVRGTLLGAFVIGFLSDGLVIIGVSEYWQMIFKGAVIVLAVLLNAVQYKGRKTPAANASPLPTSSPRDTPATAEIATEKIIG</sequence>
<dbReference type="InterPro" id="IPR001851">
    <property type="entry name" value="ABC_transp_permease"/>
</dbReference>
<feature type="transmembrane region" description="Helical" evidence="9">
    <location>
        <begin position="192"/>
        <end position="212"/>
    </location>
</feature>
<name>A0A4V3IXH5_9MICO</name>
<keyword evidence="11" id="KW-1185">Reference proteome</keyword>
<feature type="transmembrane region" description="Helical" evidence="9">
    <location>
        <begin position="116"/>
        <end position="138"/>
    </location>
</feature>
<gene>
    <name evidence="10" type="ORF">E3T51_02125</name>
</gene>
<reference evidence="10 11" key="1">
    <citation type="submission" date="2019-03" db="EMBL/GenBank/DDBJ databases">
        <title>Genomics of glacier-inhabiting Cryobacterium strains.</title>
        <authorList>
            <person name="Liu Q."/>
            <person name="Xin Y.-H."/>
        </authorList>
    </citation>
    <scope>NUCLEOTIDE SEQUENCE [LARGE SCALE GENOMIC DNA]</scope>
    <source>
        <strain evidence="10 11">Sr54</strain>
    </source>
</reference>
<dbReference type="RefSeq" id="WP_134526945.1">
    <property type="nucleotide sequence ID" value="NZ_SOHN01000005.1"/>
</dbReference>
<evidence type="ECO:0000256" key="3">
    <source>
        <dbReference type="ARBA" id="ARBA00022475"/>
    </source>
</evidence>
<dbReference type="CDD" id="cd06579">
    <property type="entry name" value="TM_PBP1_transp_AraH_like"/>
    <property type="match status" value="1"/>
</dbReference>
<evidence type="ECO:0000256" key="6">
    <source>
        <dbReference type="ARBA" id="ARBA00022989"/>
    </source>
</evidence>
<keyword evidence="5 9" id="KW-0812">Transmembrane</keyword>
<dbReference type="Proteomes" id="UP000297626">
    <property type="component" value="Unassembled WGS sequence"/>
</dbReference>
<dbReference type="Pfam" id="PF02653">
    <property type="entry name" value="BPD_transp_2"/>
    <property type="match status" value="1"/>
</dbReference>
<dbReference type="PANTHER" id="PTHR32196">
    <property type="entry name" value="ABC TRANSPORTER PERMEASE PROTEIN YPHD-RELATED-RELATED"/>
    <property type="match status" value="1"/>
</dbReference>
<feature type="transmembrane region" description="Helical" evidence="9">
    <location>
        <begin position="243"/>
        <end position="262"/>
    </location>
</feature>
<evidence type="ECO:0000256" key="1">
    <source>
        <dbReference type="ARBA" id="ARBA00004651"/>
    </source>
</evidence>
<feature type="transmembrane region" description="Helical" evidence="9">
    <location>
        <begin position="274"/>
        <end position="293"/>
    </location>
</feature>
<keyword evidence="2" id="KW-0813">Transport</keyword>
<feature type="transmembrane region" description="Helical" evidence="9">
    <location>
        <begin position="300"/>
        <end position="319"/>
    </location>
</feature>
<protein>
    <submittedName>
        <fullName evidence="10">ABC transporter permease</fullName>
    </submittedName>
</protein>
<keyword evidence="6 9" id="KW-1133">Transmembrane helix</keyword>
<evidence type="ECO:0000256" key="2">
    <source>
        <dbReference type="ARBA" id="ARBA00022448"/>
    </source>
</evidence>
<keyword evidence="3" id="KW-1003">Cell membrane</keyword>
<feature type="transmembrane region" description="Helical" evidence="9">
    <location>
        <begin position="56"/>
        <end position="77"/>
    </location>
</feature>
<accession>A0A4V3IXH5</accession>
<keyword evidence="7 9" id="KW-0472">Membrane</keyword>
<evidence type="ECO:0000256" key="9">
    <source>
        <dbReference type="SAM" id="Phobius"/>
    </source>
</evidence>
<feature type="transmembrane region" description="Helical" evidence="9">
    <location>
        <begin position="89"/>
        <end position="110"/>
    </location>
</feature>